<evidence type="ECO:0000259" key="5">
    <source>
        <dbReference type="Pfam" id="PF08314"/>
    </source>
</evidence>
<dbReference type="PANTHER" id="PTHR15922:SF2">
    <property type="entry name" value="NBAS SUBUNIT OF NRZ TETHERING COMPLEX"/>
    <property type="match status" value="1"/>
</dbReference>
<keyword evidence="9" id="KW-1185">Reference proteome</keyword>
<keyword evidence="3" id="KW-0256">Endoplasmic reticulum</keyword>
<dbReference type="Gene3D" id="2.130.10.10">
    <property type="entry name" value="YVTN repeat-like/Quinoprotein amine dehydrogenase"/>
    <property type="match status" value="1"/>
</dbReference>
<feature type="domain" description="NBAS subunit of NRZ tethering complex C-terminal" evidence="7">
    <location>
        <begin position="1892"/>
        <end position="2012"/>
    </location>
</feature>
<accession>A0ABD0JTK9</accession>
<evidence type="ECO:0008006" key="10">
    <source>
        <dbReference type="Google" id="ProtNLM"/>
    </source>
</evidence>
<dbReference type="InterPro" id="IPR015943">
    <property type="entry name" value="WD40/YVTN_repeat-like_dom_sf"/>
</dbReference>
<dbReference type="Proteomes" id="UP001519460">
    <property type="component" value="Unassembled WGS sequence"/>
</dbReference>
<feature type="domain" description="Neuroblastoma-amplified sequence N-terminal" evidence="6">
    <location>
        <begin position="90"/>
        <end position="373"/>
    </location>
</feature>
<evidence type="ECO:0000256" key="4">
    <source>
        <dbReference type="ARBA" id="ARBA00022927"/>
    </source>
</evidence>
<dbReference type="EMBL" id="JACVVK020000340">
    <property type="protein sequence ID" value="KAK7477823.1"/>
    <property type="molecule type" value="Genomic_DNA"/>
</dbReference>
<name>A0ABD0JTK9_9CAEN</name>
<proteinExistence type="predicted"/>
<protein>
    <recommendedName>
        <fullName evidence="10">Neuroblastoma-amplified sequence</fullName>
    </recommendedName>
</protein>
<dbReference type="InterPro" id="IPR013244">
    <property type="entry name" value="Sec39_domain"/>
</dbReference>
<dbReference type="Pfam" id="PF15492">
    <property type="entry name" value="Nbas_N"/>
    <property type="match status" value="1"/>
</dbReference>
<evidence type="ECO:0000313" key="8">
    <source>
        <dbReference type="EMBL" id="KAK7477823.1"/>
    </source>
</evidence>
<evidence type="ECO:0000256" key="3">
    <source>
        <dbReference type="ARBA" id="ARBA00022824"/>
    </source>
</evidence>
<comment type="caution">
    <text evidence="8">The sequence shown here is derived from an EMBL/GenBank/DDBJ whole genome shotgun (WGS) entry which is preliminary data.</text>
</comment>
<keyword evidence="2" id="KW-0813">Transport</keyword>
<organism evidence="8 9">
    <name type="scientific">Batillaria attramentaria</name>
    <dbReference type="NCBI Taxonomy" id="370345"/>
    <lineage>
        <taxon>Eukaryota</taxon>
        <taxon>Metazoa</taxon>
        <taxon>Spiralia</taxon>
        <taxon>Lophotrochozoa</taxon>
        <taxon>Mollusca</taxon>
        <taxon>Gastropoda</taxon>
        <taxon>Caenogastropoda</taxon>
        <taxon>Sorbeoconcha</taxon>
        <taxon>Cerithioidea</taxon>
        <taxon>Batillariidae</taxon>
        <taxon>Batillaria</taxon>
    </lineage>
</organism>
<evidence type="ECO:0000256" key="2">
    <source>
        <dbReference type="ARBA" id="ARBA00022448"/>
    </source>
</evidence>
<dbReference type="Pfam" id="PF08314">
    <property type="entry name" value="Sec39"/>
    <property type="match status" value="1"/>
</dbReference>
<dbReference type="PANTHER" id="PTHR15922">
    <property type="entry name" value="NEUROBLASTOMA-AMPLIFIED SEQUENCE"/>
    <property type="match status" value="1"/>
</dbReference>
<keyword evidence="4" id="KW-0653">Protein transport</keyword>
<gene>
    <name evidence="8" type="ORF">BaRGS_00030901</name>
</gene>
<evidence type="ECO:0000259" key="7">
    <source>
        <dbReference type="Pfam" id="PF22913"/>
    </source>
</evidence>
<dbReference type="GO" id="GO:0015031">
    <property type="term" value="P:protein transport"/>
    <property type="evidence" value="ECO:0007669"/>
    <property type="project" value="UniProtKB-KW"/>
</dbReference>
<reference evidence="8 9" key="1">
    <citation type="journal article" date="2023" name="Sci. Data">
        <title>Genome assembly of the Korean intertidal mud-creeper Batillaria attramentaria.</title>
        <authorList>
            <person name="Patra A.K."/>
            <person name="Ho P.T."/>
            <person name="Jun S."/>
            <person name="Lee S.J."/>
            <person name="Kim Y."/>
            <person name="Won Y.J."/>
        </authorList>
    </citation>
    <scope>NUCLEOTIDE SEQUENCE [LARGE SCALE GENOMIC DNA]</scope>
    <source>
        <strain evidence="8">Wonlab-2016</strain>
    </source>
</reference>
<comment type="subcellular location">
    <subcellularLocation>
        <location evidence="1">Endoplasmic reticulum</location>
    </subcellularLocation>
</comment>
<dbReference type="SUPFAM" id="SSF82171">
    <property type="entry name" value="DPP6 N-terminal domain-like"/>
    <property type="match status" value="1"/>
</dbReference>
<sequence>MASEEDDVDTKSEDNILYDLAVLAEWKVDNELFTRHQKKKRAFPVIGRVIAAAQRLTWTVLRVTGMRPAEATPCLLPEALVHMVNTTLPWHLAVSSSGTLAAILQEGSVEIRSKRDSFESVVGRGTVPADSHPQWRCVAWSPDESMVACARSCGAVDVFDMVGTLLFTITRSGAETSSLSQDLSNSVAALIFTDFSPEDKKWSAELLVITQSGSLHSYLVDRDSGFSPRHHFFFTDEYPLGISAAAYDPRHKLLFVGGAALPNRSSEASASRADGLTAWRVLSDAPHYKLITDVDDQNQGVKKSWLGKLRSSSMLSLSSPDVDGILHLCLSPDGSVLVGLHNSGLLSLWDVPSLRVRSQTPLEEQPGFDEVNAALAENPTKRKKMKDLIPHKKLVDVNFWSEKAIILARCSGAVTVASIHTLNNLLGTSPEWFEPSPRVAGAHNGGFLGLECEIRFPKRRILADSDSEEDFDDSEDEDASVVAITTRATKQVMYFLTDSERFMPPKKKPKTVTKVYRMVWLKSTTPEELYARKIDAEEYGEALALAQAYGLDCDLVYQRQWRKSPVSLASIQDYLSKISKRAWVLHECLERVPENIDAARELLQYGLRGTDLPALAAIVTAEDAWRFMLCDPEEGLYEDLDYDRFDPAAVKRFEDKKKEIREAQLAEIDFENLTLDQKELCRARLKLLQYLDRLKTYECILGGGSAAAERFNSEFYKEFRSSNILQLSVDYAQSSDWQALETLFTYHSSDLAPHRLAILSHFPETTWPGDYASLLPELGDVGEVCGWEAETWREQDWSEMEMCQSAVNLENLDLGAFLYENSPELMKYRVESPSVELVQQWYEMRACQIEEFSRLVDYALEFTKLAIQRGFDGLGELLDDLVTMETLVYECGVGDSLTFAALRDMPDYARIELMMDKSPLEMYAKNARRWLVPVLQRCDARDPGAYRRLLKEFLLTRARTDLQLPLKIFQTSKAGVANPVVQCPSDLMEFALEVIYTTERDDQLDVAMEIFQCLPQKTTQKESADLVRLHKEVDRMERHLRAAKILQDNNIKKTVAFIKSSENDAEVAESLIIKLTRVAGRRSPPLKEAEWYKLHDDIMTLHDIVYRCLSPVLCHQIFVESLLCSGSQDNIRLAGDMMERQRQQGLGSISGQGRMRRLEYDIAVTLVLTAAREYFDSSANLTHTCMDLARSCLNLVLDSPPPIQEELDLIASLAVLEDFNVSVLPLQVRLCKDRLELVRQAVGSKPTNYRQSQKLLRLAHLLRVDAKDSAERDGKVLLVLAQAALAADDTEFAHQYCQRLVTASFGPAWTVCVDLAEKEAFKDIAAKVSLLSFAVTFCSVEMIEPILQARSLLQRQGSPFSARAALQQTQEILSSTQRHTRAVLSSVTDTAWWRGAVKSLKQPAQKHVSSKGDTDDGNAGFTRHGCHPFYESIIEDAYTDVASVDYGALDCESGDKRTVMPNLSANVLRTARLEETLTEGEKSEPAEEAAAEKCLSVTPQTGLALEVSQYYYALQVYAALRPCPNPHPASLYLQPPSRIAQLVMLHLKAHPEREWPPAVSPLVPLLMQCRTRLQDWHQAQALQRLAPGVDVVRFTQDAEYKKETILGLAMSCEEEVYGMAVSLAERYQLPLWDIYMAHLEYLFSDSGLSTEELRERISRLNILDTLKQQPSEFCSRLYTHVYPTVAGSDHARLLYLFGLLEGLDKERHLCGLPATEHIKLLKKLKPLAADIDYVRLIDDKTPPKDILAPYLTSANINNKGGFLHPSSLYCGWAVRVFWEGDKPGKAPPQNAAAWIHRYELCGEYIQKLLPDDFVTFIRTITCSRDSSLKQEGRKKKEGDAGTEEGWREAGMQVQPLQVHLETLDSDTVQSFMQAEDPKFHQYALHYDVSCGDPVKVGELLVLMVVEGQPLELADDLVQVAPPIGLTVADILQKALARIITALRGKEEDGERKIYDPLSRLEQILQNVQEHIENEGQLAGRKEVFDVLHPFITDTTVPMQQRLAVLELLEMTVGLGREHATVLLWCKTSRLVSPTSGEQPPWTKTLLAMACSTNAASVALIDTVLKDLGPADFPLNIQDTKVVFDALLRRQCPIEGVKVILRSGHKKLYPSAVLVLSAEEEVGEDSDLIHLVLRRELAPQLVGTPIYLHICKAVVRAHETQGPAAAPYLQLETVVGQLQEAGLQAEARSLTQQAHATRPLFQSVGSALGAMGSWFKS</sequence>
<dbReference type="InterPro" id="IPR054751">
    <property type="entry name" value="NBAS_C"/>
</dbReference>
<evidence type="ECO:0000259" key="6">
    <source>
        <dbReference type="Pfam" id="PF15492"/>
    </source>
</evidence>
<evidence type="ECO:0000313" key="9">
    <source>
        <dbReference type="Proteomes" id="UP001519460"/>
    </source>
</evidence>
<dbReference type="Pfam" id="PF22913">
    <property type="entry name" value="NBAS_11th"/>
    <property type="match status" value="1"/>
</dbReference>
<feature type="domain" description="Sec39" evidence="5">
    <location>
        <begin position="1010"/>
        <end position="1302"/>
    </location>
</feature>
<evidence type="ECO:0000256" key="1">
    <source>
        <dbReference type="ARBA" id="ARBA00004240"/>
    </source>
</evidence>
<dbReference type="GO" id="GO:0005783">
    <property type="term" value="C:endoplasmic reticulum"/>
    <property type="evidence" value="ECO:0007669"/>
    <property type="project" value="UniProtKB-SubCell"/>
</dbReference>
<dbReference type="InterPro" id="IPR029145">
    <property type="entry name" value="NBAS_N"/>
</dbReference>